<dbReference type="EMBL" id="CP001848">
    <property type="protein sequence ID" value="ADB15223.1"/>
    <property type="molecule type" value="Genomic_DNA"/>
</dbReference>
<evidence type="ECO:0000313" key="3">
    <source>
        <dbReference type="Proteomes" id="UP000001887"/>
    </source>
</evidence>
<proteinExistence type="predicted"/>
<dbReference type="SUPFAM" id="SSF54523">
    <property type="entry name" value="Pili subunits"/>
    <property type="match status" value="1"/>
</dbReference>
<dbReference type="Gene3D" id="3.30.700.10">
    <property type="entry name" value="Glycoprotein, Type 4 Pilin"/>
    <property type="match status" value="1"/>
</dbReference>
<dbReference type="InterPro" id="IPR012902">
    <property type="entry name" value="N_methyl_site"/>
</dbReference>
<dbReference type="HOGENOM" id="CLU_862408_0_0_0"/>
<dbReference type="NCBIfam" id="TIGR02532">
    <property type="entry name" value="IV_pilin_GFxxxE"/>
    <property type="match status" value="1"/>
</dbReference>
<dbReference type="Pfam" id="PF07963">
    <property type="entry name" value="N_methyl"/>
    <property type="match status" value="1"/>
</dbReference>
<dbReference type="PANTHER" id="PTHR30093">
    <property type="entry name" value="GENERAL SECRETION PATHWAY PROTEIN G"/>
    <property type="match status" value="1"/>
</dbReference>
<dbReference type="OrthoDB" id="283383at2"/>
<dbReference type="eggNOG" id="COG2165">
    <property type="taxonomic scope" value="Bacteria"/>
</dbReference>
<evidence type="ECO:0000313" key="2">
    <source>
        <dbReference type="EMBL" id="ADB15223.1"/>
    </source>
</evidence>
<protein>
    <recommendedName>
        <fullName evidence="4">Type II secretion system protein G</fullName>
    </recommendedName>
</protein>
<accession>D2R475</accession>
<keyword evidence="3" id="KW-1185">Reference proteome</keyword>
<name>D2R475_PIRSD</name>
<dbReference type="Proteomes" id="UP000001887">
    <property type="component" value="Chromosome"/>
</dbReference>
<dbReference type="InterPro" id="IPR045584">
    <property type="entry name" value="Pilin-like"/>
</dbReference>
<evidence type="ECO:0008006" key="4">
    <source>
        <dbReference type="Google" id="ProtNLM"/>
    </source>
</evidence>
<feature type="transmembrane region" description="Helical" evidence="1">
    <location>
        <begin position="29"/>
        <end position="56"/>
    </location>
</feature>
<reference evidence="2 3" key="1">
    <citation type="journal article" date="2009" name="Stand. Genomic Sci.">
        <title>Complete genome sequence of Pirellula staleyi type strain (ATCC 27377).</title>
        <authorList>
            <person name="Clum A."/>
            <person name="Tindall B.J."/>
            <person name="Sikorski J."/>
            <person name="Ivanova N."/>
            <person name="Mavrommatis K."/>
            <person name="Lucas S."/>
            <person name="Glavina del Rio T."/>
            <person name="Nolan M."/>
            <person name="Chen F."/>
            <person name="Tice H."/>
            <person name="Pitluck S."/>
            <person name="Cheng J.F."/>
            <person name="Chertkov O."/>
            <person name="Brettin T."/>
            <person name="Han C."/>
            <person name="Detter J.C."/>
            <person name="Kuske C."/>
            <person name="Bruce D."/>
            <person name="Goodwin L."/>
            <person name="Ovchinikova G."/>
            <person name="Pati A."/>
            <person name="Mikhailova N."/>
            <person name="Chen A."/>
            <person name="Palaniappan K."/>
            <person name="Land M."/>
            <person name="Hauser L."/>
            <person name="Chang Y.J."/>
            <person name="Jeffries C.D."/>
            <person name="Chain P."/>
            <person name="Rohde M."/>
            <person name="Goker M."/>
            <person name="Bristow J."/>
            <person name="Eisen J.A."/>
            <person name="Markowitz V."/>
            <person name="Hugenholtz P."/>
            <person name="Kyrpides N.C."/>
            <person name="Klenk H.P."/>
            <person name="Lapidus A."/>
        </authorList>
    </citation>
    <scope>NUCLEOTIDE SEQUENCE [LARGE SCALE GENOMIC DNA]</scope>
    <source>
        <strain evidence="3">ATCC 27377 / DSM 6068 / ICPB 4128</strain>
    </source>
</reference>
<sequence length="304" mass="33469" precursor="true">MQLTSTTATSPARLECVARFSAQSRRRGFTLVELLVVLGIIAVLVALLVPAAMAALNTARRASIAFKVSQLADGIEKYRAAHDDYPPSSRDVGAIQRHLRKCYPKITPVYFNATVAKLTDASINGIDEGEALVFWLSQVNKSATNPFPSLMTPGIAIPSPEAHYVFKETDLQDDDGDGFPSFVCREAKDTYFLYLDARSYDEFMDYSNASSPAFAESRAVGEARPYFSDTIANSAATDARQRYKLMNPTSFQIICAGQDGEFNLGFNDDDSDVKLFPSGLNYSNSDRDNITNFSDGRRLMDNIP</sequence>
<keyword evidence="1" id="KW-0472">Membrane</keyword>
<gene>
    <name evidence="2" type="ordered locus">Psta_0536</name>
</gene>
<dbReference type="AlphaFoldDB" id="D2R475"/>
<organism evidence="2 3">
    <name type="scientific">Pirellula staleyi (strain ATCC 27377 / DSM 6068 / ICPB 4128)</name>
    <name type="common">Pirella staleyi</name>
    <dbReference type="NCBI Taxonomy" id="530564"/>
    <lineage>
        <taxon>Bacteria</taxon>
        <taxon>Pseudomonadati</taxon>
        <taxon>Planctomycetota</taxon>
        <taxon>Planctomycetia</taxon>
        <taxon>Pirellulales</taxon>
        <taxon>Pirellulaceae</taxon>
        <taxon>Pirellula</taxon>
    </lineage>
</organism>
<dbReference type="STRING" id="530564.Psta_0536"/>
<dbReference type="PROSITE" id="PS00409">
    <property type="entry name" value="PROKAR_NTER_METHYL"/>
    <property type="match status" value="1"/>
</dbReference>
<keyword evidence="1" id="KW-1133">Transmembrane helix</keyword>
<keyword evidence="1" id="KW-0812">Transmembrane</keyword>
<dbReference type="KEGG" id="psl:Psta_0536"/>
<evidence type="ECO:0000256" key="1">
    <source>
        <dbReference type="SAM" id="Phobius"/>
    </source>
</evidence>